<evidence type="ECO:0000256" key="1">
    <source>
        <dbReference type="ARBA" id="ARBA00004123"/>
    </source>
</evidence>
<dbReference type="Gene3D" id="2.40.50.140">
    <property type="entry name" value="Nucleic acid-binding proteins"/>
    <property type="match status" value="1"/>
</dbReference>
<dbReference type="AlphaFoldDB" id="A0A8I3AB73"/>
<dbReference type="OrthoDB" id="25571at2759"/>
<keyword evidence="9" id="KW-1185">Reference proteome</keyword>
<keyword evidence="4" id="KW-0238">DNA-binding</keyword>
<evidence type="ECO:0000313" key="9">
    <source>
        <dbReference type="Proteomes" id="UP000683000"/>
    </source>
</evidence>
<evidence type="ECO:0000256" key="5">
    <source>
        <dbReference type="ARBA" id="ARBA00023242"/>
    </source>
</evidence>
<keyword evidence="5" id="KW-0539">Nucleus</keyword>
<dbReference type="GO" id="GO:0006289">
    <property type="term" value="P:nucleotide-excision repair"/>
    <property type="evidence" value="ECO:0007669"/>
    <property type="project" value="TreeGrafter"/>
</dbReference>
<comment type="subcellular location">
    <subcellularLocation>
        <location evidence="1">Nucleus</location>
    </subcellularLocation>
</comment>
<dbReference type="InterPro" id="IPR040260">
    <property type="entry name" value="RFA2-like"/>
</dbReference>
<dbReference type="InterPro" id="IPR014646">
    <property type="entry name" value="Rfa2/RPA32"/>
</dbReference>
<dbReference type="InterPro" id="IPR036388">
    <property type="entry name" value="WH-like_DNA-bd_sf"/>
</dbReference>
<evidence type="ECO:0000256" key="3">
    <source>
        <dbReference type="ARBA" id="ARBA00022705"/>
    </source>
</evidence>
<dbReference type="SUPFAM" id="SSF46785">
    <property type="entry name" value="Winged helix' DNA-binding domain"/>
    <property type="match status" value="1"/>
</dbReference>
<name>A0A8I3AB73_9AGAM</name>
<dbReference type="PIRSF" id="PIRSF036949">
    <property type="entry name" value="RPA32"/>
    <property type="match status" value="1"/>
</dbReference>
<dbReference type="Gene3D" id="1.10.10.10">
    <property type="entry name" value="Winged helix-like DNA-binding domain superfamily/Winged helix DNA-binding domain"/>
    <property type="match status" value="1"/>
</dbReference>
<evidence type="ECO:0000256" key="6">
    <source>
        <dbReference type="SAM" id="MobiDB-lite"/>
    </source>
</evidence>
<keyword evidence="3" id="KW-0235">DNA replication</keyword>
<protein>
    <recommendedName>
        <fullName evidence="7">Replication protein A C-terminal domain-containing protein</fullName>
    </recommendedName>
</protein>
<dbReference type="PANTHER" id="PTHR13989:SF16">
    <property type="entry name" value="REPLICATION PROTEIN A2"/>
    <property type="match status" value="1"/>
</dbReference>
<feature type="domain" description="Replication protein A C-terminal" evidence="7">
    <location>
        <begin position="195"/>
        <end position="281"/>
    </location>
</feature>
<dbReference type="InterPro" id="IPR036390">
    <property type="entry name" value="WH_DNA-bd_sf"/>
</dbReference>
<accession>A0A8I3AB73</accession>
<dbReference type="Pfam" id="PF08784">
    <property type="entry name" value="RPA_C"/>
    <property type="match status" value="1"/>
</dbReference>
<dbReference type="CDD" id="cd04478">
    <property type="entry name" value="RPA2_DBD_D"/>
    <property type="match status" value="1"/>
</dbReference>
<organism evidence="8 9">
    <name type="scientific">Boletus reticuloceps</name>
    <dbReference type="NCBI Taxonomy" id="495285"/>
    <lineage>
        <taxon>Eukaryota</taxon>
        <taxon>Fungi</taxon>
        <taxon>Dikarya</taxon>
        <taxon>Basidiomycota</taxon>
        <taxon>Agaricomycotina</taxon>
        <taxon>Agaricomycetes</taxon>
        <taxon>Agaricomycetidae</taxon>
        <taxon>Boletales</taxon>
        <taxon>Boletineae</taxon>
        <taxon>Boletaceae</taxon>
        <taxon>Boletoideae</taxon>
        <taxon>Boletus</taxon>
    </lineage>
</organism>
<comment type="caution">
    <text evidence="8">The sequence shown here is derived from an EMBL/GenBank/DDBJ whole genome shotgun (WGS) entry which is preliminary data.</text>
</comment>
<dbReference type="InterPro" id="IPR014892">
    <property type="entry name" value="RPA_C"/>
</dbReference>
<evidence type="ECO:0000256" key="2">
    <source>
        <dbReference type="ARBA" id="ARBA00007815"/>
    </source>
</evidence>
<dbReference type="GO" id="GO:0000781">
    <property type="term" value="C:chromosome, telomeric region"/>
    <property type="evidence" value="ECO:0007669"/>
    <property type="project" value="TreeGrafter"/>
</dbReference>
<dbReference type="InterPro" id="IPR012340">
    <property type="entry name" value="NA-bd_OB-fold"/>
</dbReference>
<dbReference type="GO" id="GO:0000724">
    <property type="term" value="P:double-strand break repair via homologous recombination"/>
    <property type="evidence" value="ECO:0007669"/>
    <property type="project" value="TreeGrafter"/>
</dbReference>
<dbReference type="GO" id="GO:0005662">
    <property type="term" value="C:DNA replication factor A complex"/>
    <property type="evidence" value="ECO:0007669"/>
    <property type="project" value="TreeGrafter"/>
</dbReference>
<dbReference type="EMBL" id="JAGFBS010000012">
    <property type="protein sequence ID" value="KAG6376341.1"/>
    <property type="molecule type" value="Genomic_DNA"/>
</dbReference>
<feature type="region of interest" description="Disordered" evidence="6">
    <location>
        <begin position="190"/>
        <end position="216"/>
    </location>
</feature>
<comment type="similarity">
    <text evidence="2">Belongs to the replication factor A protein 2 family.</text>
</comment>
<evidence type="ECO:0000256" key="4">
    <source>
        <dbReference type="ARBA" id="ARBA00023125"/>
    </source>
</evidence>
<gene>
    <name evidence="8" type="ORF">JVT61DRAFT_2323</name>
</gene>
<dbReference type="SUPFAM" id="SSF50249">
    <property type="entry name" value="Nucleic acid-binding proteins"/>
    <property type="match status" value="1"/>
</dbReference>
<evidence type="ECO:0000313" key="8">
    <source>
        <dbReference type="EMBL" id="KAG6376341.1"/>
    </source>
</evidence>
<sequence length="287" mass="31007">MSVSVKTETQFGTYANHADNDNNYYGGAAGGGYMTTGSPYGSTAGSPGGFARKSETAHSLRPMTVYQLLQASQAHTDADWILDDQEIGQVTVVAYIVSVQAQATNSQYMLDDGSGRIEARHWTDSSMEDESEKNGIVEGAYVRVLGSLKTFGNKKYINTNLIRQIDSPSEIYFHLLEVMYVTMVWERGPPTKPKQEVTSRQNGAGPSTAYSAQPTVTSSDRYSHLPNLHRSIIAFIQAQPSSAEGVHVSAIARMVGGDAVAVSNALDNLTDDGVVYTTGDESHFTLC</sequence>
<reference evidence="8" key="1">
    <citation type="submission" date="2021-03" db="EMBL/GenBank/DDBJ databases">
        <title>Evolutionary innovations through gain and loss of genes in the ectomycorrhizal Boletales.</title>
        <authorList>
            <person name="Wu G."/>
            <person name="Miyauchi S."/>
            <person name="Morin E."/>
            <person name="Yang Z.-L."/>
            <person name="Xu J."/>
            <person name="Martin F.M."/>
        </authorList>
    </citation>
    <scope>NUCLEOTIDE SEQUENCE</scope>
    <source>
        <strain evidence="8">BR01</strain>
    </source>
</reference>
<evidence type="ECO:0000259" key="7">
    <source>
        <dbReference type="Pfam" id="PF08784"/>
    </source>
</evidence>
<feature type="compositionally biased region" description="Polar residues" evidence="6">
    <location>
        <begin position="196"/>
        <end position="216"/>
    </location>
</feature>
<dbReference type="GO" id="GO:0006260">
    <property type="term" value="P:DNA replication"/>
    <property type="evidence" value="ECO:0007669"/>
    <property type="project" value="UniProtKB-KW"/>
</dbReference>
<dbReference type="GO" id="GO:0003697">
    <property type="term" value="F:single-stranded DNA binding"/>
    <property type="evidence" value="ECO:0007669"/>
    <property type="project" value="TreeGrafter"/>
</dbReference>
<dbReference type="Proteomes" id="UP000683000">
    <property type="component" value="Unassembled WGS sequence"/>
</dbReference>
<dbReference type="GO" id="GO:0035861">
    <property type="term" value="C:site of double-strand break"/>
    <property type="evidence" value="ECO:0007669"/>
    <property type="project" value="TreeGrafter"/>
</dbReference>
<dbReference type="PANTHER" id="PTHR13989">
    <property type="entry name" value="REPLICATION PROTEIN A-RELATED"/>
    <property type="match status" value="1"/>
</dbReference>
<proteinExistence type="inferred from homology"/>